<proteinExistence type="predicted"/>
<dbReference type="EMBL" id="CP155447">
    <property type="protein sequence ID" value="XBH05606.1"/>
    <property type="molecule type" value="Genomic_DNA"/>
</dbReference>
<gene>
    <name evidence="1" type="ORF">V5E97_06180</name>
</gene>
<accession>A0AAU7CKC0</accession>
<sequence>MLPGPLERGNVNVSGLPMERNFVTFNTGLFLDDQPDDELGQWFLGEDCAKWLHSKLLAVEGMAPGVEPLEEDWGGWTFRVRAYGVWFWINIWPGLQERRTWIIGIEPRPILAFLSKRARVAKAKLCDAIDSALASSPEVTECRWLDKHPD</sequence>
<evidence type="ECO:0000313" key="1">
    <source>
        <dbReference type="EMBL" id="XBH05606.1"/>
    </source>
</evidence>
<dbReference type="RefSeq" id="WP_406698442.1">
    <property type="nucleotide sequence ID" value="NZ_CP155447.1"/>
</dbReference>
<organism evidence="1">
    <name type="scientific">Singulisphaera sp. Ch08</name>
    <dbReference type="NCBI Taxonomy" id="3120278"/>
    <lineage>
        <taxon>Bacteria</taxon>
        <taxon>Pseudomonadati</taxon>
        <taxon>Planctomycetota</taxon>
        <taxon>Planctomycetia</taxon>
        <taxon>Isosphaerales</taxon>
        <taxon>Isosphaeraceae</taxon>
        <taxon>Singulisphaera</taxon>
    </lineage>
</organism>
<protein>
    <submittedName>
        <fullName evidence="1">Uncharacterized protein</fullName>
    </submittedName>
</protein>
<dbReference type="AlphaFoldDB" id="A0AAU7CKC0"/>
<reference evidence="1" key="1">
    <citation type="submission" date="2024-05" db="EMBL/GenBank/DDBJ databases">
        <title>Planctomycetes of the genus Singulisphaera possess chitinolytic capabilities.</title>
        <authorList>
            <person name="Ivanova A."/>
        </authorList>
    </citation>
    <scope>NUCLEOTIDE SEQUENCE</scope>
    <source>
        <strain evidence="1">Ch08T</strain>
    </source>
</reference>
<name>A0AAU7CKC0_9BACT</name>